<dbReference type="Gene3D" id="3.30.70.80">
    <property type="entry name" value="Peptidase S8 propeptide/proteinase inhibitor I9"/>
    <property type="match status" value="1"/>
</dbReference>
<dbReference type="InterPro" id="IPR022398">
    <property type="entry name" value="Peptidase_S8_His-AS"/>
</dbReference>
<dbReference type="InterPro" id="IPR037045">
    <property type="entry name" value="S8pro/Inhibitor_I9_sf"/>
</dbReference>
<name>A0A4Z1C227_9ACTN</name>
<dbReference type="Gene3D" id="3.40.50.200">
    <property type="entry name" value="Peptidase S8/S53 domain"/>
    <property type="match status" value="1"/>
</dbReference>
<accession>A0A4Z1C227</accession>
<dbReference type="CDD" id="cd02120">
    <property type="entry name" value="PA_subtilisin_like"/>
    <property type="match status" value="1"/>
</dbReference>
<evidence type="ECO:0000259" key="11">
    <source>
        <dbReference type="Pfam" id="PF17766"/>
    </source>
</evidence>
<evidence type="ECO:0000259" key="8">
    <source>
        <dbReference type="Pfam" id="PF00082"/>
    </source>
</evidence>
<dbReference type="Pfam" id="PF17766">
    <property type="entry name" value="fn3_6"/>
    <property type="match status" value="1"/>
</dbReference>
<dbReference type="InterPro" id="IPR000209">
    <property type="entry name" value="Peptidase_S8/S53_dom"/>
</dbReference>
<dbReference type="OrthoDB" id="614750at2"/>
<protein>
    <recommendedName>
        <fullName evidence="14">Serine protease</fullName>
    </recommendedName>
</protein>
<dbReference type="EMBL" id="SRRO01000001">
    <property type="protein sequence ID" value="TGN64294.1"/>
    <property type="molecule type" value="Genomic_DNA"/>
</dbReference>
<dbReference type="InterPro" id="IPR003137">
    <property type="entry name" value="PA_domain"/>
</dbReference>
<dbReference type="PROSITE" id="PS51892">
    <property type="entry name" value="SUBTILASE"/>
    <property type="match status" value="1"/>
</dbReference>
<organism evidence="12 13">
    <name type="scientific">Nocardioides eburneiflavus</name>
    <dbReference type="NCBI Taxonomy" id="2518372"/>
    <lineage>
        <taxon>Bacteria</taxon>
        <taxon>Bacillati</taxon>
        <taxon>Actinomycetota</taxon>
        <taxon>Actinomycetes</taxon>
        <taxon>Propionibacteriales</taxon>
        <taxon>Nocardioidaceae</taxon>
        <taxon>Nocardioides</taxon>
    </lineage>
</organism>
<dbReference type="InterPro" id="IPR036852">
    <property type="entry name" value="Peptidase_S8/S53_dom_sf"/>
</dbReference>
<evidence type="ECO:0000256" key="2">
    <source>
        <dbReference type="ARBA" id="ARBA00022670"/>
    </source>
</evidence>
<dbReference type="Gene3D" id="2.60.40.2310">
    <property type="match status" value="1"/>
</dbReference>
<dbReference type="GO" id="GO:0006508">
    <property type="term" value="P:proteolysis"/>
    <property type="evidence" value="ECO:0007669"/>
    <property type="project" value="UniProtKB-KW"/>
</dbReference>
<evidence type="ECO:0000256" key="3">
    <source>
        <dbReference type="ARBA" id="ARBA00022801"/>
    </source>
</evidence>
<evidence type="ECO:0000313" key="12">
    <source>
        <dbReference type="EMBL" id="TGN64294.1"/>
    </source>
</evidence>
<evidence type="ECO:0000256" key="6">
    <source>
        <dbReference type="PROSITE-ProRule" id="PRU01240"/>
    </source>
</evidence>
<feature type="domain" description="Inhibitor I9" evidence="10">
    <location>
        <begin position="125"/>
        <end position="169"/>
    </location>
</feature>
<evidence type="ECO:0000256" key="4">
    <source>
        <dbReference type="ARBA" id="ARBA00022825"/>
    </source>
</evidence>
<comment type="caution">
    <text evidence="12">The sequence shown here is derived from an EMBL/GenBank/DDBJ whole genome shotgun (WGS) entry which is preliminary data.</text>
</comment>
<keyword evidence="3 6" id="KW-0378">Hydrolase</keyword>
<keyword evidence="2 6" id="KW-0645">Protease</keyword>
<dbReference type="Gene3D" id="3.50.30.30">
    <property type="match status" value="1"/>
</dbReference>
<feature type="compositionally biased region" description="Basic and acidic residues" evidence="7">
    <location>
        <begin position="43"/>
        <end position="54"/>
    </location>
</feature>
<dbReference type="Pfam" id="PF05922">
    <property type="entry name" value="Inhibitor_I9"/>
    <property type="match status" value="1"/>
</dbReference>
<evidence type="ECO:0000259" key="9">
    <source>
        <dbReference type="Pfam" id="PF02225"/>
    </source>
</evidence>
<dbReference type="GO" id="GO:0004252">
    <property type="term" value="F:serine-type endopeptidase activity"/>
    <property type="evidence" value="ECO:0007669"/>
    <property type="project" value="UniProtKB-UniRule"/>
</dbReference>
<evidence type="ECO:0000256" key="5">
    <source>
        <dbReference type="PIRSR" id="PIRSR615500-1"/>
    </source>
</evidence>
<evidence type="ECO:0000256" key="7">
    <source>
        <dbReference type="SAM" id="MobiDB-lite"/>
    </source>
</evidence>
<dbReference type="Pfam" id="PF00082">
    <property type="entry name" value="Peptidase_S8"/>
    <property type="match status" value="1"/>
</dbReference>
<feature type="active site" description="Charge relay system" evidence="5 6">
    <location>
        <position position="199"/>
    </location>
</feature>
<dbReference type="PROSITE" id="PS00137">
    <property type="entry name" value="SUBTILASE_HIS"/>
    <property type="match status" value="1"/>
</dbReference>
<reference evidence="12 13" key="1">
    <citation type="submission" date="2019-04" db="EMBL/GenBank/DDBJ databases">
        <title>Three New Species of Nocardioides, Nocardioides euryhalodurans sp. nov., Nocardioides seonyuensis sp. nov. and Nocardioides eburneoflavus sp. nov. Isolated from Soil.</title>
        <authorList>
            <person name="Roh S.G."/>
            <person name="Lee C."/>
            <person name="Kim M.-K."/>
            <person name="Kim S.B."/>
        </authorList>
    </citation>
    <scope>NUCLEOTIDE SEQUENCE [LARGE SCALE GENOMIC DNA]</scope>
    <source>
        <strain evidence="12 13">MMS17-SY213</strain>
    </source>
</reference>
<dbReference type="InterPro" id="IPR015500">
    <property type="entry name" value="Peptidase_S8_subtilisin-rel"/>
</dbReference>
<feature type="region of interest" description="Disordered" evidence="7">
    <location>
        <begin position="1"/>
        <end position="54"/>
    </location>
</feature>
<evidence type="ECO:0008006" key="14">
    <source>
        <dbReference type="Google" id="ProtNLM"/>
    </source>
</evidence>
<dbReference type="PRINTS" id="PR00723">
    <property type="entry name" value="SUBTILISIN"/>
</dbReference>
<feature type="domain" description="PA" evidence="9">
    <location>
        <begin position="441"/>
        <end position="511"/>
    </location>
</feature>
<comment type="similarity">
    <text evidence="1 6">Belongs to the peptidase S8 family.</text>
</comment>
<evidence type="ECO:0000259" key="10">
    <source>
        <dbReference type="Pfam" id="PF05922"/>
    </source>
</evidence>
<keyword evidence="4 6" id="KW-0720">Serine protease</keyword>
<evidence type="ECO:0000313" key="13">
    <source>
        <dbReference type="Proteomes" id="UP000297496"/>
    </source>
</evidence>
<dbReference type="InterPro" id="IPR010259">
    <property type="entry name" value="S8pro/Inhibitor_I9"/>
</dbReference>
<sequence>MLVGRAPTRDHSRDWWEHGTLGGPPRGGAAATPVTKTVTRPHHQGDHEREDDVRARRASTVLGCGLLALALGLPTGGVASADDTPAQGALPPLTLVTLTGAGTAAGRADAEELLARQDAVLAAVGADQPVYRWTTALNGFAARLTDAQLAALDDQETVASFEADTVRPLAGRTSLATVRGAVASPRLRGGAGVVIGVVDSGIAPESPALADVPGLGADPEDFAGACAEGDGWAADDCTRKVVGARWYVEGFGTDRIRSSESLSPLDVLGHGTQVSSVAAGNAGVSVRVDGRPAGRFGGVAPQARIASYKACWGAPDPSDDGCSTADVVSAVDAAVADGVDVLTLALAGGDRLDTLQVALLGAAEADVVVMGAAGNAGASAYASHAGPWVTTVGAAVGRMSRGRVTLPGGRSWTGGGRPGDVRGRAVLAQDAAAPGASRRAAAECRADALDARKVADRIVVCRRGGIGRIDKSESVARAGGRAMVLVNRGPGAVSADFHSVPTVHLSAADGRTFSRWVARHPDDRLQMSRVLGDPGTRRTAPWSAAGDPRGATLKPDAVADGDAVLGALPESTGRSWGVFSGSSAATAHASGLAALLLGRHDDWSAARVRSLVVTSGRPIRGSSVLEQGSGALPGRAPTAHLAFDVSPRAWRRALRTRSLARLNTTSLLLSARQSRAVRTVTNVSSRPEYFSVTARGFASHRVRVQPLAVRLAPGESADFTVTVSGPTGPGVLDDGVLVWLGARGGVTRVPVALTR</sequence>
<feature type="region of interest" description="Disordered" evidence="7">
    <location>
        <begin position="527"/>
        <end position="551"/>
    </location>
</feature>
<gene>
    <name evidence="12" type="ORF">EXE59_10265</name>
</gene>
<dbReference type="Proteomes" id="UP000297496">
    <property type="component" value="Unassembled WGS sequence"/>
</dbReference>
<feature type="compositionally biased region" description="Basic and acidic residues" evidence="7">
    <location>
        <begin position="7"/>
        <end position="17"/>
    </location>
</feature>
<feature type="domain" description="Peptidase S8/S53" evidence="8">
    <location>
        <begin position="190"/>
        <end position="616"/>
    </location>
</feature>
<keyword evidence="13" id="KW-1185">Reference proteome</keyword>
<dbReference type="SUPFAM" id="SSF52743">
    <property type="entry name" value="Subtilisin-like"/>
    <property type="match status" value="1"/>
</dbReference>
<dbReference type="Pfam" id="PF02225">
    <property type="entry name" value="PA"/>
    <property type="match status" value="1"/>
</dbReference>
<dbReference type="InterPro" id="IPR045051">
    <property type="entry name" value="SBT"/>
</dbReference>
<feature type="active site" description="Charge relay system" evidence="5 6">
    <location>
        <position position="270"/>
    </location>
</feature>
<feature type="active site" description="Charge relay system" evidence="5 6">
    <location>
        <position position="583"/>
    </location>
</feature>
<feature type="domain" description="Subtilisin-like protease fibronectin type-III" evidence="11">
    <location>
        <begin position="662"/>
        <end position="751"/>
    </location>
</feature>
<evidence type="ECO:0000256" key="1">
    <source>
        <dbReference type="ARBA" id="ARBA00011073"/>
    </source>
</evidence>
<dbReference type="PANTHER" id="PTHR10795">
    <property type="entry name" value="PROPROTEIN CONVERTASE SUBTILISIN/KEXIN"/>
    <property type="match status" value="1"/>
</dbReference>
<dbReference type="InterPro" id="IPR041469">
    <property type="entry name" value="Subtilisin-like_FN3"/>
</dbReference>
<proteinExistence type="inferred from homology"/>
<dbReference type="AlphaFoldDB" id="A0A4Z1C227"/>